<feature type="transmembrane region" description="Helical" evidence="7">
    <location>
        <begin position="245"/>
        <end position="266"/>
    </location>
</feature>
<feature type="transmembrane region" description="Helical" evidence="7">
    <location>
        <begin position="371"/>
        <end position="392"/>
    </location>
</feature>
<organism evidence="8 9">
    <name type="scientific">Streptacidiphilus jeojiensis</name>
    <dbReference type="NCBI Taxonomy" id="3229225"/>
    <lineage>
        <taxon>Bacteria</taxon>
        <taxon>Bacillati</taxon>
        <taxon>Actinomycetota</taxon>
        <taxon>Actinomycetes</taxon>
        <taxon>Kitasatosporales</taxon>
        <taxon>Streptomycetaceae</taxon>
        <taxon>Streptacidiphilus</taxon>
    </lineage>
</organism>
<dbReference type="EMBL" id="JBEUKS010000001">
    <property type="protein sequence ID" value="MFC1436716.1"/>
    <property type="molecule type" value="Genomic_DNA"/>
</dbReference>
<feature type="transmembrane region" description="Helical" evidence="7">
    <location>
        <begin position="33"/>
        <end position="56"/>
    </location>
</feature>
<dbReference type="Proteomes" id="UP001592581">
    <property type="component" value="Unassembled WGS sequence"/>
</dbReference>
<dbReference type="Pfam" id="PF07690">
    <property type="entry name" value="MFS_1"/>
    <property type="match status" value="1"/>
</dbReference>
<feature type="transmembrane region" description="Helical" evidence="7">
    <location>
        <begin position="331"/>
        <end position="359"/>
    </location>
</feature>
<dbReference type="Gene3D" id="1.20.1250.20">
    <property type="entry name" value="MFS general substrate transporter like domains"/>
    <property type="match status" value="1"/>
</dbReference>
<protein>
    <submittedName>
        <fullName evidence="8">MFS transporter</fullName>
    </submittedName>
</protein>
<keyword evidence="6 7" id="KW-0472">Membrane</keyword>
<dbReference type="PANTHER" id="PTHR23517">
    <property type="entry name" value="RESISTANCE PROTEIN MDTM, PUTATIVE-RELATED-RELATED"/>
    <property type="match status" value="1"/>
</dbReference>
<evidence type="ECO:0000313" key="8">
    <source>
        <dbReference type="EMBL" id="MFC1436716.1"/>
    </source>
</evidence>
<dbReference type="InterPro" id="IPR011701">
    <property type="entry name" value="MFS"/>
</dbReference>
<evidence type="ECO:0000256" key="6">
    <source>
        <dbReference type="ARBA" id="ARBA00023136"/>
    </source>
</evidence>
<evidence type="ECO:0000256" key="1">
    <source>
        <dbReference type="ARBA" id="ARBA00004651"/>
    </source>
</evidence>
<evidence type="ECO:0000256" key="7">
    <source>
        <dbReference type="SAM" id="Phobius"/>
    </source>
</evidence>
<gene>
    <name evidence="8" type="ORF">ABUW04_00465</name>
</gene>
<name>A0ABV6XEN3_9ACTN</name>
<evidence type="ECO:0000256" key="2">
    <source>
        <dbReference type="ARBA" id="ARBA00022448"/>
    </source>
</evidence>
<keyword evidence="4 7" id="KW-0812">Transmembrane</keyword>
<dbReference type="InterPro" id="IPR036259">
    <property type="entry name" value="MFS_trans_sf"/>
</dbReference>
<keyword evidence="3" id="KW-1003">Cell membrane</keyword>
<feature type="transmembrane region" description="Helical" evidence="7">
    <location>
        <begin position="306"/>
        <end position="325"/>
    </location>
</feature>
<feature type="transmembrane region" description="Helical" evidence="7">
    <location>
        <begin position="272"/>
        <end position="294"/>
    </location>
</feature>
<reference evidence="8 9" key="1">
    <citation type="submission" date="2024-06" db="EMBL/GenBank/DDBJ databases">
        <authorList>
            <person name="Lee S.D."/>
        </authorList>
    </citation>
    <scope>NUCLEOTIDE SEQUENCE [LARGE SCALE GENOMIC DNA]</scope>
    <source>
        <strain evidence="8 9">N1-10</strain>
    </source>
</reference>
<keyword evidence="5 7" id="KW-1133">Transmembrane helix</keyword>
<evidence type="ECO:0000313" key="9">
    <source>
        <dbReference type="Proteomes" id="UP001592581"/>
    </source>
</evidence>
<sequence>MPTTAGTATVPPPPPPTRLTTPQLLRGLGGGRYACAALVSSLGGGLIRPFLLLYAVTISGISAGRAGLALSVGFLVGIALVPLAGRWVDRGARRALMATTLTFRASGLIALLLVPGADGFLWCCLLQGIGNQAAPIGQAAIIGDLSVGYERDAVLAALRSLGNAGTGAGALLATVAVSSGGVGMRWLAVGTAAGYLISAALVSTVRITGTAGSAGTAAATRSPSLTTRVGDLDRPVLRRLTLMNLANLPFAFCFDILEVALPVVLVTRMHAAPAWSSGVFVGNTAMVILAQLPVVLWSSRRPRRHVFALAGWVLAASYLGFLLAGSGHGNAGAGAVALVCVPYTLGEILYTGVGTALVIDAAPPHLRGRVIARWQLSLGLGRALAPLTITAALGVSAVALWLPLAAATVLGASLIVLHAPTDTGRPTHPGPDPTRRERRNRAALERAELAHALHRDGYRRPDRIAHPALRGPWCGSRPWR</sequence>
<feature type="transmembrane region" description="Helical" evidence="7">
    <location>
        <begin position="68"/>
        <end position="88"/>
    </location>
</feature>
<dbReference type="PANTHER" id="PTHR23517:SF2">
    <property type="entry name" value="MULTIDRUG RESISTANCE PROTEIN MDTH"/>
    <property type="match status" value="1"/>
</dbReference>
<comment type="subcellular location">
    <subcellularLocation>
        <location evidence="1">Cell membrane</location>
        <topology evidence="1">Multi-pass membrane protein</topology>
    </subcellularLocation>
</comment>
<comment type="caution">
    <text evidence="8">The sequence shown here is derived from an EMBL/GenBank/DDBJ whole genome shotgun (WGS) entry which is preliminary data.</text>
</comment>
<evidence type="ECO:0000256" key="3">
    <source>
        <dbReference type="ARBA" id="ARBA00022475"/>
    </source>
</evidence>
<keyword evidence="2" id="KW-0813">Transport</keyword>
<evidence type="ECO:0000256" key="4">
    <source>
        <dbReference type="ARBA" id="ARBA00022692"/>
    </source>
</evidence>
<accession>A0ABV6XEN3</accession>
<keyword evidence="9" id="KW-1185">Reference proteome</keyword>
<dbReference type="RefSeq" id="WP_380561549.1">
    <property type="nucleotide sequence ID" value="NZ_JBEUKS010000001.1"/>
</dbReference>
<dbReference type="InterPro" id="IPR050171">
    <property type="entry name" value="MFS_Transporters"/>
</dbReference>
<dbReference type="SUPFAM" id="SSF103473">
    <property type="entry name" value="MFS general substrate transporter"/>
    <property type="match status" value="1"/>
</dbReference>
<evidence type="ECO:0000256" key="5">
    <source>
        <dbReference type="ARBA" id="ARBA00022989"/>
    </source>
</evidence>
<proteinExistence type="predicted"/>